<feature type="region of interest" description="Disordered" evidence="5">
    <location>
        <begin position="1"/>
        <end position="24"/>
    </location>
</feature>
<feature type="domain" description="C2" evidence="6">
    <location>
        <begin position="4"/>
        <end position="131"/>
    </location>
</feature>
<dbReference type="PANTHER" id="PTHR46345:SF8">
    <property type="entry name" value="FORMIN 3, ISOFORM B"/>
    <property type="match status" value="1"/>
</dbReference>
<dbReference type="Pfam" id="PF06371">
    <property type="entry name" value="Drf_GBD"/>
    <property type="match status" value="1"/>
</dbReference>
<gene>
    <name evidence="10" type="primary">forA</name>
    <name evidence="10" type="ORF">PPL_04141</name>
</gene>
<feature type="domain" description="DAD" evidence="7">
    <location>
        <begin position="1177"/>
        <end position="1210"/>
    </location>
</feature>
<feature type="compositionally biased region" description="Basic and acidic residues" evidence="5">
    <location>
        <begin position="1154"/>
        <end position="1177"/>
    </location>
</feature>
<feature type="region of interest" description="Disordered" evidence="5">
    <location>
        <begin position="1200"/>
        <end position="1223"/>
    </location>
</feature>
<evidence type="ECO:0000259" key="6">
    <source>
        <dbReference type="PROSITE" id="PS50004"/>
    </source>
</evidence>
<dbReference type="PANTHER" id="PTHR46345">
    <property type="entry name" value="INVERTED FORMIN-2"/>
    <property type="match status" value="1"/>
</dbReference>
<dbReference type="PROSITE" id="PS50004">
    <property type="entry name" value="C2"/>
    <property type="match status" value="1"/>
</dbReference>
<dbReference type="SMART" id="SM00498">
    <property type="entry name" value="FH2"/>
    <property type="match status" value="1"/>
</dbReference>
<dbReference type="InterPro" id="IPR000008">
    <property type="entry name" value="C2_dom"/>
</dbReference>
<feature type="compositionally biased region" description="Pro residues" evidence="5">
    <location>
        <begin position="671"/>
        <end position="752"/>
    </location>
</feature>
<comment type="caution">
    <text evidence="10">The sequence shown here is derived from an EMBL/GenBank/DDBJ whole genome shotgun (WGS) entry which is preliminary data.</text>
</comment>
<dbReference type="STRING" id="670386.D3B650"/>
<evidence type="ECO:0000259" key="7">
    <source>
        <dbReference type="PROSITE" id="PS51231"/>
    </source>
</evidence>
<feature type="region of interest" description="Disordered" evidence="5">
    <location>
        <begin position="1154"/>
        <end position="1181"/>
    </location>
</feature>
<evidence type="ECO:0000256" key="1">
    <source>
        <dbReference type="ARBA" id="ARBA00008214"/>
    </source>
</evidence>
<dbReference type="GO" id="GO:0045010">
    <property type="term" value="P:actin nucleation"/>
    <property type="evidence" value="ECO:0007669"/>
    <property type="project" value="UniProtKB-ARBA"/>
</dbReference>
<name>D3B650_HETP5</name>
<dbReference type="InterPro" id="IPR015425">
    <property type="entry name" value="FH2_Formin"/>
</dbReference>
<reference evidence="10 11" key="1">
    <citation type="journal article" date="2011" name="Genome Res.">
        <title>Phylogeny-wide analysis of social amoeba genomes highlights ancient origins for complex intercellular communication.</title>
        <authorList>
            <person name="Heidel A.J."/>
            <person name="Lawal H.M."/>
            <person name="Felder M."/>
            <person name="Schilde C."/>
            <person name="Helps N.R."/>
            <person name="Tunggal B."/>
            <person name="Rivero F."/>
            <person name="John U."/>
            <person name="Schleicher M."/>
            <person name="Eichinger L."/>
            <person name="Platzer M."/>
            <person name="Noegel A.A."/>
            <person name="Schaap P."/>
            <person name="Gloeckner G."/>
        </authorList>
    </citation>
    <scope>NUCLEOTIDE SEQUENCE [LARGE SCALE GENOMIC DNA]</scope>
    <source>
        <strain evidence="11">ATCC 26659 / Pp 5 / PN500</strain>
    </source>
</reference>
<comment type="similarity">
    <text evidence="1">Belongs to the formin homology family. Diaphanous subfamily.</text>
</comment>
<dbReference type="InterPro" id="IPR010473">
    <property type="entry name" value="GTPase-bd"/>
</dbReference>
<evidence type="ECO:0000259" key="9">
    <source>
        <dbReference type="PROSITE" id="PS51444"/>
    </source>
</evidence>
<dbReference type="SUPFAM" id="SSF101447">
    <property type="entry name" value="Formin homology 2 domain (FH2 domain)"/>
    <property type="match status" value="1"/>
</dbReference>
<dbReference type="GO" id="GO:0031267">
    <property type="term" value="F:small GTPase binding"/>
    <property type="evidence" value="ECO:0007669"/>
    <property type="project" value="InterPro"/>
</dbReference>
<protein>
    <submittedName>
        <fullName evidence="10">Actin binding protein</fullName>
    </submittedName>
</protein>
<dbReference type="SUPFAM" id="SSF49562">
    <property type="entry name" value="C2 domain (Calcium/lipid-binding domain, CaLB)"/>
    <property type="match status" value="1"/>
</dbReference>
<evidence type="ECO:0000256" key="4">
    <source>
        <dbReference type="SAM" id="Coils"/>
    </source>
</evidence>
<dbReference type="InParanoid" id="D3B650"/>
<dbReference type="PROSITE" id="PS51231">
    <property type="entry name" value="DAD"/>
    <property type="match status" value="1"/>
</dbReference>
<dbReference type="SMART" id="SM01140">
    <property type="entry name" value="Drf_GBD"/>
    <property type="match status" value="1"/>
</dbReference>
<sequence>MSESSKTPPIAGEKEKKSNSNNKRFNLKVNVVKANKLVGSDGAVCSPYVKVVWGNKKKAQKTKVVTKSSDPEWNQSMAFEVKCDKYPEKKPDVEIEVYEHNKFSGDKLIGEVNYPITDTNVILNEPSNIVLPVILNQGTKHESKSDLSLSLTPNFGQDKAVVEKQRQIDEQKKMADVERQFALLVDQLANDPKAKEAMLKMDWKNKMLMIEQNKDKLSSDKTPDHFAVKLLRELGIRAKKSLTASAGSTPSSPTSSSEGMSVSDLKDISVALRSRGLDWIRQFHKLEATTRLVELLNVINLQPTLNEESIQQQFECLSCIKNIMNNKIGIQFILSVKNSFKVIGACLGSTNDRVNELAIALLNAINFASDNGHKIIIEVMNNNKVIKGEKRRFISLVSALRSKLGQKETRESLKMKSIYLSFINVIVNSPPEIDLRLSLRQEFYWLGLKEIIADLSKYEYDESPELDTQITVFEEEENKDSKEMADRFNEFPGLNLTSIDDTIKALMDKIKITGLVDTFREIVKDLLLLPANEDLGLRTWLVASRIIKQISLRDKNIGVDEDFIVPLDNLLLTCEQEAKELPLRAKIEDLSKGSQDLNKKVAAQELELKEKIDLVKKYEETSAKQLEELSSKLKSKEDDIKMLLEQIETLKARPMASVTATPVGADLPSSGGPPPPPPPPGGPPPPPPPPGGPPPPPPPPGGPPPPPPPPGGPPPPPPPPGGGPPPPPPPPGGPPGPPPPPGGPPGPPPPPGGFGKKAAAPARKQIPLPGMKMKGLQWTSLNDKKIQGTVFSKFTVDSSKDINLDYKEIEEAFQAKVIEKKESSAPKKSGPVAIIDGKTSQNLSIFLSQFKGKSFDDICGAINRGDELMFQSNHIDALITFLPSDDDINNINEFLKEEKDVTKLGTAEQFSLKINAVPSVKTRLTAMKFRFGYGPKKSDIKLDIANFRTAVKELSESTKIPKIIEIILILGNFINGGTPRGNAFGFKLNTITKLADTKSTDNKMSLINYLAKVLQKDFNSLTNFAEELKHVEPASKISMSNLLSEIATLRKDFLQVQKTIETLAPSDDQDTFKSTFETFLKVAQEDIDQITDNSQQMETEFRTLATNYGEDPKIDPSEFLMMFVKFVEQYDKSTKENEQLAQQAEKIAKREAAKKLKEEEDAKKKQAAEERKKKGASEEVMPEAVVDDLLNTIASGDAFKNRRRAGRGARAAQVDLDSIEIEV</sequence>
<dbReference type="RefSeq" id="XP_020435465.1">
    <property type="nucleotide sequence ID" value="XM_020575051.1"/>
</dbReference>
<evidence type="ECO:0000259" key="8">
    <source>
        <dbReference type="PROSITE" id="PS51232"/>
    </source>
</evidence>
<feature type="domain" description="GBD/FH3" evidence="8">
    <location>
        <begin position="169"/>
        <end position="558"/>
    </location>
</feature>
<evidence type="ECO:0000256" key="3">
    <source>
        <dbReference type="ARBA" id="ARBA00023203"/>
    </source>
</evidence>
<dbReference type="InterPro" id="IPR016024">
    <property type="entry name" value="ARM-type_fold"/>
</dbReference>
<evidence type="ECO:0000313" key="11">
    <source>
        <dbReference type="Proteomes" id="UP000001396"/>
    </source>
</evidence>
<dbReference type="Pfam" id="PF02181">
    <property type="entry name" value="FH2"/>
    <property type="match status" value="1"/>
</dbReference>
<feature type="region of interest" description="Disordered" evidence="5">
    <location>
        <begin position="242"/>
        <end position="261"/>
    </location>
</feature>
<dbReference type="Gene3D" id="2.60.40.150">
    <property type="entry name" value="C2 domain"/>
    <property type="match status" value="1"/>
</dbReference>
<dbReference type="EMBL" id="ADBJ01000017">
    <property type="protein sequence ID" value="EFA83348.1"/>
    <property type="molecule type" value="Genomic_DNA"/>
</dbReference>
<dbReference type="PROSITE" id="PS51444">
    <property type="entry name" value="FH2"/>
    <property type="match status" value="1"/>
</dbReference>
<dbReference type="InterPro" id="IPR010472">
    <property type="entry name" value="FH3_dom"/>
</dbReference>
<keyword evidence="11" id="KW-1185">Reference proteome</keyword>
<dbReference type="InterPro" id="IPR035892">
    <property type="entry name" value="C2_domain_sf"/>
</dbReference>
<feature type="coiled-coil region" evidence="4">
    <location>
        <begin position="587"/>
        <end position="653"/>
    </location>
</feature>
<evidence type="ECO:0000313" key="10">
    <source>
        <dbReference type="EMBL" id="EFA83348.1"/>
    </source>
</evidence>
<dbReference type="GeneID" id="31359628"/>
<proteinExistence type="inferred from homology"/>
<dbReference type="InterPro" id="IPR042201">
    <property type="entry name" value="FH2_Formin_sf"/>
</dbReference>
<feature type="region of interest" description="Disordered" evidence="5">
    <location>
        <begin position="661"/>
        <end position="760"/>
    </location>
</feature>
<accession>D3B650</accession>
<dbReference type="SUPFAM" id="SSF48371">
    <property type="entry name" value="ARM repeat"/>
    <property type="match status" value="1"/>
</dbReference>
<dbReference type="SMART" id="SM01139">
    <property type="entry name" value="Drf_FH3"/>
    <property type="match status" value="1"/>
</dbReference>
<organism evidence="10 11">
    <name type="scientific">Heterostelium pallidum (strain ATCC 26659 / Pp 5 / PN500)</name>
    <name type="common">Cellular slime mold</name>
    <name type="synonym">Polysphondylium pallidum</name>
    <dbReference type="NCBI Taxonomy" id="670386"/>
    <lineage>
        <taxon>Eukaryota</taxon>
        <taxon>Amoebozoa</taxon>
        <taxon>Evosea</taxon>
        <taxon>Eumycetozoa</taxon>
        <taxon>Dictyostelia</taxon>
        <taxon>Acytosteliales</taxon>
        <taxon>Acytosteliaceae</taxon>
        <taxon>Heterostelium</taxon>
    </lineage>
</organism>
<keyword evidence="3" id="KW-0009">Actin-binding</keyword>
<evidence type="ECO:0000256" key="2">
    <source>
        <dbReference type="ARBA" id="ARBA00023054"/>
    </source>
</evidence>
<dbReference type="AlphaFoldDB" id="D3B650"/>
<dbReference type="GO" id="GO:0003779">
    <property type="term" value="F:actin binding"/>
    <property type="evidence" value="ECO:0007669"/>
    <property type="project" value="UniProtKB-KW"/>
</dbReference>
<dbReference type="Gene3D" id="1.20.58.2220">
    <property type="entry name" value="Formin, FH2 domain"/>
    <property type="match status" value="1"/>
</dbReference>
<keyword evidence="2 4" id="KW-0175">Coiled coil</keyword>
<dbReference type="InterPro" id="IPR011989">
    <property type="entry name" value="ARM-like"/>
</dbReference>
<dbReference type="InterPro" id="IPR014767">
    <property type="entry name" value="DAD_dom"/>
</dbReference>
<dbReference type="SUPFAM" id="SSF81995">
    <property type="entry name" value="beta-sandwich domain of Sec23/24"/>
    <property type="match status" value="1"/>
</dbReference>
<dbReference type="OMA" id="IRNDCFI"/>
<feature type="domain" description="FH2" evidence="9">
    <location>
        <begin position="763"/>
        <end position="1156"/>
    </location>
</feature>
<dbReference type="PROSITE" id="PS51232">
    <property type="entry name" value="GBD_FH3"/>
    <property type="match status" value="1"/>
</dbReference>
<dbReference type="Proteomes" id="UP000001396">
    <property type="component" value="Unassembled WGS sequence"/>
</dbReference>
<dbReference type="CDD" id="cd00030">
    <property type="entry name" value="C2"/>
    <property type="match status" value="1"/>
</dbReference>
<dbReference type="SMART" id="SM00239">
    <property type="entry name" value="C2"/>
    <property type="match status" value="1"/>
</dbReference>
<dbReference type="InterPro" id="IPR014768">
    <property type="entry name" value="GBD/FH3_dom"/>
</dbReference>
<dbReference type="Pfam" id="PF06367">
    <property type="entry name" value="Drf_FH3"/>
    <property type="match status" value="1"/>
</dbReference>
<evidence type="ECO:0000256" key="5">
    <source>
        <dbReference type="SAM" id="MobiDB-lite"/>
    </source>
</evidence>
<dbReference type="Gene3D" id="1.25.10.10">
    <property type="entry name" value="Leucine-rich Repeat Variant"/>
    <property type="match status" value="1"/>
</dbReference>
<dbReference type="Pfam" id="PF00168">
    <property type="entry name" value="C2"/>
    <property type="match status" value="1"/>
</dbReference>